<dbReference type="Gene3D" id="3.40.50.300">
    <property type="entry name" value="P-loop containing nucleotide triphosphate hydrolases"/>
    <property type="match status" value="1"/>
</dbReference>
<protein>
    <recommendedName>
        <fullName evidence="3">Sulfotransferase family protein</fullName>
    </recommendedName>
</protein>
<keyword evidence="2" id="KW-1185">Reference proteome</keyword>
<dbReference type="OrthoDB" id="5148558at2"/>
<dbReference type="EMBL" id="SPKJ01000110">
    <property type="protein sequence ID" value="MYZ49984.1"/>
    <property type="molecule type" value="Genomic_DNA"/>
</dbReference>
<name>A0A964WVF0_9HYPH</name>
<organism evidence="1 2">
    <name type="scientific">Propylenella binzhouense</name>
    <dbReference type="NCBI Taxonomy" id="2555902"/>
    <lineage>
        <taxon>Bacteria</taxon>
        <taxon>Pseudomonadati</taxon>
        <taxon>Pseudomonadota</taxon>
        <taxon>Alphaproteobacteria</taxon>
        <taxon>Hyphomicrobiales</taxon>
        <taxon>Propylenellaceae</taxon>
        <taxon>Propylenella</taxon>
    </lineage>
</organism>
<accession>A0A964WVF0</accession>
<evidence type="ECO:0000313" key="2">
    <source>
        <dbReference type="Proteomes" id="UP000773614"/>
    </source>
</evidence>
<dbReference type="SUPFAM" id="SSF52540">
    <property type="entry name" value="P-loop containing nucleoside triphosphate hydrolases"/>
    <property type="match status" value="1"/>
</dbReference>
<dbReference type="RefSeq" id="WP_161142319.1">
    <property type="nucleotide sequence ID" value="NZ_SPKJ01000110.1"/>
</dbReference>
<dbReference type="InterPro" id="IPR027417">
    <property type="entry name" value="P-loop_NTPase"/>
</dbReference>
<evidence type="ECO:0008006" key="3">
    <source>
        <dbReference type="Google" id="ProtNLM"/>
    </source>
</evidence>
<reference evidence="1" key="1">
    <citation type="submission" date="2019-03" db="EMBL/GenBank/DDBJ databases">
        <title>Afifella sp. nov., isolated from activated sludge.</title>
        <authorList>
            <person name="Li Q."/>
            <person name="Liu Y."/>
        </authorList>
    </citation>
    <scope>NUCLEOTIDE SEQUENCE</scope>
    <source>
        <strain evidence="1">L72</strain>
    </source>
</reference>
<dbReference type="Proteomes" id="UP000773614">
    <property type="component" value="Unassembled WGS sequence"/>
</dbReference>
<proteinExistence type="predicted"/>
<dbReference type="AlphaFoldDB" id="A0A964WVF0"/>
<gene>
    <name evidence="1" type="ORF">E4O86_19955</name>
</gene>
<comment type="caution">
    <text evidence="1">The sequence shown here is derived from an EMBL/GenBank/DDBJ whole genome shotgun (WGS) entry which is preliminary data.</text>
</comment>
<sequence length="416" mass="44508">MAARRIGARVARKHGLRRLFGPFGDAGGPETERRLVLHIGANKTGTSALQTWLAINAPALLERGVFYPSPGIGVRADRKTADRIARTAGDRFTRAVANGNTLYLYRLLRPEVRPEGFDQEEFIRRLETVLGNDLPVVLFSGEHLQLADPDWLAFLRDAALAEGRRIEIAYVMRNLAEHAFSVWMQEVKRGGSAADFSAFADLYQAPFAACWAKFAGVFGEAAILPIRYEDIRQDLVGGFLARVFGWRVADAAVPVVNPALSERQLPFMLAANRRLARIGGGAALRASVALSDYFVLKAQAEPVRPHATPDQLKAIERMNGEGLAWLNARLATRLDAGFPAGQGLLLADMPVVSASSALSAAAGPMGALANAVADLLLADPDALAGMPAQPDDGIAALTEPCGRAGRALEAVLSGEG</sequence>
<evidence type="ECO:0000313" key="1">
    <source>
        <dbReference type="EMBL" id="MYZ49984.1"/>
    </source>
</evidence>